<dbReference type="EMBL" id="PKSG01000984">
    <property type="protein sequence ID" value="POR31815.1"/>
    <property type="molecule type" value="Genomic_DNA"/>
</dbReference>
<gene>
    <name evidence="2" type="ORF">TPAR_07983</name>
</gene>
<dbReference type="OrthoDB" id="5370830at2759"/>
<keyword evidence="1" id="KW-0732">Signal</keyword>
<evidence type="ECO:0000313" key="2">
    <source>
        <dbReference type="EMBL" id="POR31815.1"/>
    </source>
</evidence>
<feature type="signal peptide" evidence="1">
    <location>
        <begin position="1"/>
        <end position="17"/>
    </location>
</feature>
<proteinExistence type="predicted"/>
<feature type="chain" id="PRO_5015490508" description="Cerato-platanin" evidence="1">
    <location>
        <begin position="18"/>
        <end position="217"/>
    </location>
</feature>
<evidence type="ECO:0000256" key="1">
    <source>
        <dbReference type="SAM" id="SignalP"/>
    </source>
</evidence>
<dbReference type="Proteomes" id="UP000237481">
    <property type="component" value="Unassembled WGS sequence"/>
</dbReference>
<reference evidence="2 3" key="1">
    <citation type="submission" date="2018-01" db="EMBL/GenBank/DDBJ databases">
        <title>Harnessing the power of phylogenomics to disentangle the directionality and signatures of interkingdom host jumping in the parasitic fungal genus Tolypocladium.</title>
        <authorList>
            <person name="Quandt C.A."/>
            <person name="Patterson W."/>
            <person name="Spatafora J.W."/>
        </authorList>
    </citation>
    <scope>NUCLEOTIDE SEQUENCE [LARGE SCALE GENOMIC DNA]</scope>
    <source>
        <strain evidence="2 3">NRBC 100945</strain>
    </source>
</reference>
<dbReference type="PANTHER" id="PTHR38850:SF2">
    <property type="entry name" value="CERATO-PLATANIN"/>
    <property type="match status" value="1"/>
</dbReference>
<dbReference type="PANTHER" id="PTHR38850">
    <property type="entry name" value="CERATO-PLATANIN"/>
    <property type="match status" value="1"/>
</dbReference>
<evidence type="ECO:0008006" key="4">
    <source>
        <dbReference type="Google" id="ProtNLM"/>
    </source>
</evidence>
<organism evidence="2 3">
    <name type="scientific">Tolypocladium paradoxum</name>
    <dbReference type="NCBI Taxonomy" id="94208"/>
    <lineage>
        <taxon>Eukaryota</taxon>
        <taxon>Fungi</taxon>
        <taxon>Dikarya</taxon>
        <taxon>Ascomycota</taxon>
        <taxon>Pezizomycotina</taxon>
        <taxon>Sordariomycetes</taxon>
        <taxon>Hypocreomycetidae</taxon>
        <taxon>Hypocreales</taxon>
        <taxon>Ophiocordycipitaceae</taxon>
        <taxon>Tolypocladium</taxon>
    </lineage>
</organism>
<evidence type="ECO:0000313" key="3">
    <source>
        <dbReference type="Proteomes" id="UP000237481"/>
    </source>
</evidence>
<protein>
    <recommendedName>
        <fullName evidence="4">Cerato-platanin</fullName>
    </recommendedName>
</protein>
<accession>A0A2S4KNS2</accession>
<sequence length="217" mass="22807">MLFTVSTVLAASAVVAAVPARRGTTVSVTPHEQYSSSVGVLGCKINTNRVAYWPGAVDCNNICVKLTNGANSLHVLKIDSSAGAHDISYDAWNQLVYGQSATADPHQGGGVDMEYEFVDACECADLLSDGKLPLSASNSMGFAAACMADSGSWVGQNLELINIQDPQCKYGWDEVCSLDLSVSNQPSCPHTLGDSHTPTGGEVINIQYGTGLKYVAK</sequence>
<dbReference type="STRING" id="94208.A0A2S4KNS2"/>
<keyword evidence="3" id="KW-1185">Reference proteome</keyword>
<name>A0A2S4KNS2_9HYPO</name>
<comment type="caution">
    <text evidence="2">The sequence shown here is derived from an EMBL/GenBank/DDBJ whole genome shotgun (WGS) entry which is preliminary data.</text>
</comment>
<dbReference type="AlphaFoldDB" id="A0A2S4KNS2"/>